<evidence type="ECO:0000256" key="1">
    <source>
        <dbReference type="SAM" id="MobiDB-lite"/>
    </source>
</evidence>
<feature type="compositionally biased region" description="Basic and acidic residues" evidence="1">
    <location>
        <begin position="494"/>
        <end position="530"/>
    </location>
</feature>
<organism evidence="3">
    <name type="scientific">Melampsora larici-populina (strain 98AG31 / pathotype 3-4-7)</name>
    <name type="common">Poplar leaf rust fungus</name>
    <dbReference type="NCBI Taxonomy" id="747676"/>
    <lineage>
        <taxon>Eukaryota</taxon>
        <taxon>Fungi</taxon>
        <taxon>Dikarya</taxon>
        <taxon>Basidiomycota</taxon>
        <taxon>Pucciniomycotina</taxon>
        <taxon>Pucciniomycetes</taxon>
        <taxon>Pucciniales</taxon>
        <taxon>Melampsoraceae</taxon>
        <taxon>Melampsora</taxon>
    </lineage>
</organism>
<keyword evidence="3" id="KW-1185">Reference proteome</keyword>
<dbReference type="HOGENOM" id="CLU_025212_2_2_1"/>
<reference evidence="3" key="1">
    <citation type="journal article" date="2011" name="Proc. Natl. Acad. Sci. U.S.A.">
        <title>Obligate biotrophy features unraveled by the genomic analysis of rust fungi.</title>
        <authorList>
            <person name="Duplessis S."/>
            <person name="Cuomo C.A."/>
            <person name="Lin Y.-C."/>
            <person name="Aerts A."/>
            <person name="Tisserant E."/>
            <person name="Veneault-Fourrey C."/>
            <person name="Joly D.L."/>
            <person name="Hacquard S."/>
            <person name="Amselem J."/>
            <person name="Cantarel B.L."/>
            <person name="Chiu R."/>
            <person name="Coutinho P.M."/>
            <person name="Feau N."/>
            <person name="Field M."/>
            <person name="Frey P."/>
            <person name="Gelhaye E."/>
            <person name="Goldberg J."/>
            <person name="Grabherr M.G."/>
            <person name="Kodira C.D."/>
            <person name="Kohler A."/>
            <person name="Kuees U."/>
            <person name="Lindquist E.A."/>
            <person name="Lucas S.M."/>
            <person name="Mago R."/>
            <person name="Mauceli E."/>
            <person name="Morin E."/>
            <person name="Murat C."/>
            <person name="Pangilinan J.L."/>
            <person name="Park R."/>
            <person name="Pearson M."/>
            <person name="Quesneville H."/>
            <person name="Rouhier N."/>
            <person name="Sakthikumar S."/>
            <person name="Salamov A.A."/>
            <person name="Schmutz J."/>
            <person name="Selles B."/>
            <person name="Shapiro H."/>
            <person name="Tanguay P."/>
            <person name="Tuskan G.A."/>
            <person name="Henrissat B."/>
            <person name="Van de Peer Y."/>
            <person name="Rouze P."/>
            <person name="Ellis J.G."/>
            <person name="Dodds P.N."/>
            <person name="Schein J.E."/>
            <person name="Zhong S."/>
            <person name="Hamelin R.C."/>
            <person name="Grigoriev I.V."/>
            <person name="Szabo L.J."/>
            <person name="Martin F."/>
        </authorList>
    </citation>
    <scope>NUCLEOTIDE SEQUENCE [LARGE SCALE GENOMIC DNA]</scope>
    <source>
        <strain evidence="3">98AG31 / pathotype 3-4-7</strain>
    </source>
</reference>
<dbReference type="Proteomes" id="UP000001072">
    <property type="component" value="Unassembled WGS sequence"/>
</dbReference>
<dbReference type="AlphaFoldDB" id="F4RAN0"/>
<feature type="compositionally biased region" description="Polar residues" evidence="1">
    <location>
        <begin position="1"/>
        <end position="18"/>
    </location>
</feature>
<feature type="compositionally biased region" description="Basic residues" evidence="1">
    <location>
        <begin position="28"/>
        <end position="42"/>
    </location>
</feature>
<evidence type="ECO:0000313" key="2">
    <source>
        <dbReference type="EMBL" id="EGG10755.1"/>
    </source>
</evidence>
<dbReference type="KEGG" id="mlr:MELLADRAFT_60252"/>
<dbReference type="RefSeq" id="XP_007406224.1">
    <property type="nucleotide sequence ID" value="XM_007406162.1"/>
</dbReference>
<evidence type="ECO:0000313" key="3">
    <source>
        <dbReference type="Proteomes" id="UP000001072"/>
    </source>
</evidence>
<dbReference type="GeneID" id="18929509"/>
<sequence length="543" mass="60420">MRSTRSQKAVNAAPNSSLQPKSAPAASQKKKPRAVRLRKRVRHNSDDSDLDDSAEDTNNTRAQDPSPVITQSISNSTQPHSSLLDISSDDTNELPTVENYNTEEMMKRWTPSRCKERLSLKFKGRASKDGKEEIKALIRKYEHLKMMMALALRCSLRTVNKQVAAPKKQGQSAYLYFRIFGKQSHTDPMPHPDDDDITEKLGSYNRATGDNWSELNADQKAIFEHSMLLALAGVPDLAADHVEDDDDDQAQGDTEVLVPEVTQRTEEEEARYRPIYDELVNHDKVVARFGVSIPGMTDATFTRRSLRCIQKYQRDLIADSHRHEFDFWLVASSSVPPLQPGTLTWCKVTTTLPVMTKWVTQKANFPTIFGAVSQGTSLIQAVSQATGSHVIKSQPRKNKSDCEKVALGQELVRLLTATIGEKPRGLPRGPNIDKSLASRKDKPVRIVQLPGSTLTAEDLAKGFVEMNAAGRRRWQHDIDANLFQFQLIHKDKDACRETEDGRPVDDEIDESSRGNGDDEDSGGEKARGSADEDSDGGGEEVGI</sequence>
<dbReference type="OrthoDB" id="2512089at2759"/>
<dbReference type="InParanoid" id="F4RAN0"/>
<feature type="region of interest" description="Disordered" evidence="1">
    <location>
        <begin position="494"/>
        <end position="543"/>
    </location>
</feature>
<dbReference type="VEuPathDB" id="FungiDB:MELLADRAFT_60252"/>
<feature type="compositionally biased region" description="Polar residues" evidence="1">
    <location>
        <begin position="56"/>
        <end position="85"/>
    </location>
</feature>
<dbReference type="EMBL" id="GL883094">
    <property type="protein sequence ID" value="EGG10755.1"/>
    <property type="molecule type" value="Genomic_DNA"/>
</dbReference>
<protein>
    <submittedName>
        <fullName evidence="2">Uncharacterized protein</fullName>
    </submittedName>
</protein>
<feature type="compositionally biased region" description="Acidic residues" evidence="1">
    <location>
        <begin position="531"/>
        <end position="543"/>
    </location>
</feature>
<name>F4RAN0_MELLP</name>
<proteinExistence type="predicted"/>
<feature type="region of interest" description="Disordered" evidence="1">
    <location>
        <begin position="1"/>
        <end position="95"/>
    </location>
</feature>
<gene>
    <name evidence="2" type="ORF">MELLADRAFT_60252</name>
</gene>
<accession>F4RAN0</accession>